<dbReference type="InterPro" id="IPR038626">
    <property type="entry name" value="Rof-like_sf"/>
</dbReference>
<sequence length="74" mass="8979">MSDKYIPINCHLYDQLEEFAVKKSKVQITYLDNYEEKVIEDMIIDFRTKNKEEYLILSNKQEIRLDKVLKIHTI</sequence>
<keyword evidence="2" id="KW-1185">Reference proteome</keyword>
<dbReference type="RefSeq" id="WP_014475480.1">
    <property type="nucleotide sequence ID" value="NZ_CP053835.1"/>
</dbReference>
<dbReference type="Pfam" id="PF07073">
    <property type="entry name" value="ROF"/>
    <property type="match status" value="1"/>
</dbReference>
<dbReference type="EMBL" id="CP053835">
    <property type="protein sequence ID" value="QKF78896.1"/>
    <property type="molecule type" value="Genomic_DNA"/>
</dbReference>
<name>A0AAE7E896_9BACT</name>
<evidence type="ECO:0008006" key="3">
    <source>
        <dbReference type="Google" id="ProtNLM"/>
    </source>
</evidence>
<dbReference type="InterPro" id="IPR023534">
    <property type="entry name" value="Rof/RNase_P-like"/>
</dbReference>
<accession>A0AAE7E896</accession>
<dbReference type="KEGG" id="adz:ADFLV_2931"/>
<organism evidence="1 2">
    <name type="scientific">Arcobacter defluvii</name>
    <dbReference type="NCBI Taxonomy" id="873191"/>
    <lineage>
        <taxon>Bacteria</taxon>
        <taxon>Pseudomonadati</taxon>
        <taxon>Campylobacterota</taxon>
        <taxon>Epsilonproteobacteria</taxon>
        <taxon>Campylobacterales</taxon>
        <taxon>Arcobacteraceae</taxon>
        <taxon>Arcobacter</taxon>
    </lineage>
</organism>
<protein>
    <recommendedName>
        <fullName evidence="3">Transcriptional antiterminator Rof</fullName>
    </recommendedName>
</protein>
<dbReference type="SUPFAM" id="SSF101744">
    <property type="entry name" value="Rof/RNase P subunit-like"/>
    <property type="match status" value="1"/>
</dbReference>
<dbReference type="Gene3D" id="2.30.30.400">
    <property type="entry name" value="Rof-like"/>
    <property type="match status" value="1"/>
</dbReference>
<proteinExistence type="predicted"/>
<reference evidence="1 2" key="1">
    <citation type="submission" date="2020-05" db="EMBL/GenBank/DDBJ databases">
        <title>Complete genome sequencing of Campylobacter and Arcobacter type strains.</title>
        <authorList>
            <person name="Miller W.G."/>
            <person name="Yee E."/>
        </authorList>
    </citation>
    <scope>NUCLEOTIDE SEQUENCE [LARGE SCALE GENOMIC DNA]</scope>
    <source>
        <strain evidence="1 2">LMG 25694</strain>
    </source>
</reference>
<dbReference type="AlphaFoldDB" id="A0AAE7E896"/>
<evidence type="ECO:0000313" key="1">
    <source>
        <dbReference type="EMBL" id="QKF78896.1"/>
    </source>
</evidence>
<evidence type="ECO:0000313" key="2">
    <source>
        <dbReference type="Proteomes" id="UP000503313"/>
    </source>
</evidence>
<gene>
    <name evidence="1" type="ORF">ADFLV_2931</name>
</gene>
<dbReference type="Proteomes" id="UP000503313">
    <property type="component" value="Chromosome"/>
</dbReference>
<dbReference type="InterPro" id="IPR009778">
    <property type="entry name" value="ROF"/>
</dbReference>